<comment type="caution">
    <text evidence="1">The sequence shown here is derived from an EMBL/GenBank/DDBJ whole genome shotgun (WGS) entry which is preliminary data.</text>
</comment>
<proteinExistence type="predicted"/>
<dbReference type="OrthoDB" id="5418029at2759"/>
<protein>
    <submittedName>
        <fullName evidence="1">Uncharacterized protein</fullName>
    </submittedName>
</protein>
<accession>A0A2B7YEU6</accession>
<keyword evidence="2" id="KW-1185">Reference proteome</keyword>
<dbReference type="Proteomes" id="UP000224634">
    <property type="component" value="Unassembled WGS sequence"/>
</dbReference>
<evidence type="ECO:0000313" key="1">
    <source>
        <dbReference type="EMBL" id="PGH19137.1"/>
    </source>
</evidence>
<dbReference type="EMBL" id="PDNA01000052">
    <property type="protein sequence ID" value="PGH19137.1"/>
    <property type="molecule type" value="Genomic_DNA"/>
</dbReference>
<evidence type="ECO:0000313" key="2">
    <source>
        <dbReference type="Proteomes" id="UP000224634"/>
    </source>
</evidence>
<organism evidence="1 2">
    <name type="scientific">Polytolypa hystricis (strain UAMH7299)</name>
    <dbReference type="NCBI Taxonomy" id="1447883"/>
    <lineage>
        <taxon>Eukaryota</taxon>
        <taxon>Fungi</taxon>
        <taxon>Dikarya</taxon>
        <taxon>Ascomycota</taxon>
        <taxon>Pezizomycotina</taxon>
        <taxon>Eurotiomycetes</taxon>
        <taxon>Eurotiomycetidae</taxon>
        <taxon>Onygenales</taxon>
        <taxon>Onygenales incertae sedis</taxon>
        <taxon>Polytolypa</taxon>
    </lineage>
</organism>
<reference evidence="1 2" key="1">
    <citation type="submission" date="2017-10" db="EMBL/GenBank/DDBJ databases">
        <title>Comparative genomics in systemic dimorphic fungi from Ajellomycetaceae.</title>
        <authorList>
            <person name="Munoz J.F."/>
            <person name="Mcewen J.G."/>
            <person name="Clay O.K."/>
            <person name="Cuomo C.A."/>
        </authorList>
    </citation>
    <scope>NUCLEOTIDE SEQUENCE [LARGE SCALE GENOMIC DNA]</scope>
    <source>
        <strain evidence="1 2">UAMH7299</strain>
    </source>
</reference>
<dbReference type="AlphaFoldDB" id="A0A2B7YEU6"/>
<gene>
    <name evidence="1" type="ORF">AJ80_04215</name>
</gene>
<name>A0A2B7YEU6_POLH7</name>
<sequence>MAYINGIRAFGDRSEKRSQVKNTESTEKWSNALKVAEKAHWLLREAAVSAQDGKYEEAEKMAEDGVEQLKLSVSELPAQRTYETPLASLWDGSKCLEDAFPNQWTHFF</sequence>